<name>A0ABU9T973_9HYPH</name>
<dbReference type="InterPro" id="IPR020058">
    <property type="entry name" value="Glu/Gln-tRNA-synth_Ib_cat-dom"/>
</dbReference>
<comment type="similarity">
    <text evidence="7">Belongs to the class-I aminoacyl-tRNA synthetase family.</text>
</comment>
<keyword evidence="10" id="KW-1185">Reference proteome</keyword>
<evidence type="ECO:0000256" key="6">
    <source>
        <dbReference type="ARBA" id="ARBA00023146"/>
    </source>
</evidence>
<dbReference type="RefSeq" id="WP_342848931.1">
    <property type="nucleotide sequence ID" value="NZ_JBBMQO010000007.1"/>
</dbReference>
<evidence type="ECO:0000256" key="7">
    <source>
        <dbReference type="RuleBase" id="RU363037"/>
    </source>
</evidence>
<dbReference type="InterPro" id="IPR014729">
    <property type="entry name" value="Rossmann-like_a/b/a_fold"/>
</dbReference>
<comment type="caution">
    <text evidence="9">The sequence shown here is derived from an EMBL/GenBank/DDBJ whole genome shotgun (WGS) entry which is preliminary data.</text>
</comment>
<evidence type="ECO:0000256" key="4">
    <source>
        <dbReference type="ARBA" id="ARBA00022833"/>
    </source>
</evidence>
<dbReference type="PRINTS" id="PR00987">
    <property type="entry name" value="TRNASYNTHGLU"/>
</dbReference>
<organism evidence="9 10">
    <name type="scientific">Ahrensia kielensis</name>
    <dbReference type="NCBI Taxonomy" id="76980"/>
    <lineage>
        <taxon>Bacteria</taxon>
        <taxon>Pseudomonadati</taxon>
        <taxon>Pseudomonadota</taxon>
        <taxon>Alphaproteobacteria</taxon>
        <taxon>Hyphomicrobiales</taxon>
        <taxon>Ahrensiaceae</taxon>
        <taxon>Ahrensia</taxon>
    </lineage>
</organism>
<sequence>MTPPVFRFAPSPNGLLHLGHAYSALLNYEAAKAMGGRFLLRIEDTDITRARPEFEQAIFDDLHWLGIEWEEPVRRQSDHFGDYKPALEKLEAQGLSYRSYLTRSDIKRIVEAHEAKGSDWPRDPDGAPHFPGRHYEEQATIDDSSYTVRLDIGACLKKVNRDISWREASDSGFTDITEVAAEPQKWSDIILVRRDAPASYNLAVVIDDAVQGVTHVVRGEDIYAATSSHRLLQELLGLAQPLYHHHRLICDEEGRKLSKSQHDTSLASLRASGLTAANIKERFGFKKG</sequence>
<gene>
    <name evidence="9" type="primary">gluQRS</name>
    <name evidence="9" type="ORF">WNY59_13800</name>
</gene>
<dbReference type="EC" id="6.1.1.-" evidence="9"/>
<dbReference type="InterPro" id="IPR001412">
    <property type="entry name" value="aa-tRNA-synth_I_CS"/>
</dbReference>
<dbReference type="PROSITE" id="PS00178">
    <property type="entry name" value="AA_TRNA_LIGASE_I"/>
    <property type="match status" value="1"/>
</dbReference>
<dbReference type="NCBIfam" id="NF004315">
    <property type="entry name" value="PRK05710.1-4"/>
    <property type="match status" value="1"/>
</dbReference>
<keyword evidence="7" id="KW-0648">Protein biosynthesis</keyword>
<dbReference type="EMBL" id="JBBMQO010000007">
    <property type="protein sequence ID" value="MEM5502663.1"/>
    <property type="molecule type" value="Genomic_DNA"/>
</dbReference>
<evidence type="ECO:0000313" key="10">
    <source>
        <dbReference type="Proteomes" id="UP001477870"/>
    </source>
</evidence>
<dbReference type="GO" id="GO:0016874">
    <property type="term" value="F:ligase activity"/>
    <property type="evidence" value="ECO:0007669"/>
    <property type="project" value="UniProtKB-KW"/>
</dbReference>
<keyword evidence="2" id="KW-0479">Metal-binding</keyword>
<dbReference type="PANTHER" id="PTHR43311:SF1">
    <property type="entry name" value="GLUTAMYL-Q TRNA(ASP) SYNTHETASE"/>
    <property type="match status" value="1"/>
</dbReference>
<proteinExistence type="inferred from homology"/>
<dbReference type="Proteomes" id="UP001477870">
    <property type="component" value="Unassembled WGS sequence"/>
</dbReference>
<dbReference type="PANTHER" id="PTHR43311">
    <property type="entry name" value="GLUTAMATE--TRNA LIGASE"/>
    <property type="match status" value="1"/>
</dbReference>
<keyword evidence="1 7" id="KW-0436">Ligase</keyword>
<dbReference type="InterPro" id="IPR049940">
    <property type="entry name" value="GluQ/Sye"/>
</dbReference>
<evidence type="ECO:0000256" key="5">
    <source>
        <dbReference type="ARBA" id="ARBA00022840"/>
    </source>
</evidence>
<feature type="domain" description="Glutamyl/glutaminyl-tRNA synthetase class Ib catalytic" evidence="8">
    <location>
        <begin position="7"/>
        <end position="265"/>
    </location>
</feature>
<evidence type="ECO:0000256" key="2">
    <source>
        <dbReference type="ARBA" id="ARBA00022723"/>
    </source>
</evidence>
<keyword evidence="6 7" id="KW-0030">Aminoacyl-tRNA synthetase</keyword>
<keyword evidence="5 7" id="KW-0067">ATP-binding</keyword>
<protein>
    <submittedName>
        <fullName evidence="9">tRNA glutamyl-Q(34) synthetase GluQRS</fullName>
        <ecNumber evidence="9">6.1.1.-</ecNumber>
    </submittedName>
</protein>
<evidence type="ECO:0000259" key="8">
    <source>
        <dbReference type="Pfam" id="PF00749"/>
    </source>
</evidence>
<keyword evidence="4" id="KW-0862">Zinc</keyword>
<accession>A0ABU9T973</accession>
<keyword evidence="3 7" id="KW-0547">Nucleotide-binding</keyword>
<evidence type="ECO:0000313" key="9">
    <source>
        <dbReference type="EMBL" id="MEM5502663.1"/>
    </source>
</evidence>
<evidence type="ECO:0000256" key="3">
    <source>
        <dbReference type="ARBA" id="ARBA00022741"/>
    </source>
</evidence>
<dbReference type="SUPFAM" id="SSF52374">
    <property type="entry name" value="Nucleotidylyl transferase"/>
    <property type="match status" value="1"/>
</dbReference>
<dbReference type="Pfam" id="PF00749">
    <property type="entry name" value="tRNA-synt_1c"/>
    <property type="match status" value="1"/>
</dbReference>
<reference evidence="9 10" key="1">
    <citation type="submission" date="2024-03" db="EMBL/GenBank/DDBJ databases">
        <title>Community enrichment and isolation of bacterial strains for fucoidan degradation.</title>
        <authorList>
            <person name="Sichert A."/>
        </authorList>
    </citation>
    <scope>NUCLEOTIDE SEQUENCE [LARGE SCALE GENOMIC DNA]</scope>
    <source>
        <strain evidence="9 10">AS62</strain>
    </source>
</reference>
<dbReference type="Gene3D" id="3.40.50.620">
    <property type="entry name" value="HUPs"/>
    <property type="match status" value="1"/>
</dbReference>
<evidence type="ECO:0000256" key="1">
    <source>
        <dbReference type="ARBA" id="ARBA00022598"/>
    </source>
</evidence>
<dbReference type="InterPro" id="IPR000924">
    <property type="entry name" value="Glu/Gln-tRNA-synth"/>
</dbReference>